<feature type="transmembrane region" description="Helical" evidence="3">
    <location>
        <begin position="98"/>
        <end position="119"/>
    </location>
</feature>
<feature type="transmembrane region" description="Helical" evidence="3">
    <location>
        <begin position="27"/>
        <end position="45"/>
    </location>
</feature>
<feature type="transmembrane region" description="Helical" evidence="3">
    <location>
        <begin position="131"/>
        <end position="154"/>
    </location>
</feature>
<sequence>MSDLVLPAPRLVLADLLSARRSVVRDGLLVVGAAALIGVSAQISVPIPGSPVPVTGQTFAVLLAAAALGPWRGPAACLAYVLAGVAGVPWFAGGSAGLPGVTFGYLIGMVLAAALVGVLARRGADRTPWRVAPTMLLGNLVIYAVGVTWLAVALHLNAQQAIAAGMTPFLPGDALKIALAAGLLPAAWRLGTRPGRS</sequence>
<keyword evidence="2" id="KW-0813">Transport</keyword>
<dbReference type="AlphaFoldDB" id="A0A238ZXG3"/>
<keyword evidence="2 3" id="KW-0472">Membrane</keyword>
<feature type="transmembrane region" description="Helical" evidence="3">
    <location>
        <begin position="75"/>
        <end position="92"/>
    </location>
</feature>
<comment type="similarity">
    <text evidence="1 2">Belongs to the BioY family.</text>
</comment>
<evidence type="ECO:0000256" key="1">
    <source>
        <dbReference type="ARBA" id="ARBA00010692"/>
    </source>
</evidence>
<feature type="transmembrane region" description="Helical" evidence="3">
    <location>
        <begin position="51"/>
        <end position="68"/>
    </location>
</feature>
<dbReference type="Proteomes" id="UP000198415">
    <property type="component" value="Unassembled WGS sequence"/>
</dbReference>
<reference evidence="4 5" key="1">
    <citation type="submission" date="2017-06" db="EMBL/GenBank/DDBJ databases">
        <authorList>
            <person name="Kim H.J."/>
            <person name="Triplett B.A."/>
        </authorList>
    </citation>
    <scope>NUCLEOTIDE SEQUENCE [LARGE SCALE GENOMIC DNA]</scope>
    <source>
        <strain evidence="4 5">DSM 43151</strain>
    </source>
</reference>
<dbReference type="EMBL" id="FZNR01000006">
    <property type="protein sequence ID" value="SNR87959.1"/>
    <property type="molecule type" value="Genomic_DNA"/>
</dbReference>
<accession>A0A238ZXG3</accession>
<dbReference type="OrthoDB" id="1496139at2"/>
<dbReference type="PANTHER" id="PTHR34295">
    <property type="entry name" value="BIOTIN TRANSPORTER BIOY"/>
    <property type="match status" value="1"/>
</dbReference>
<evidence type="ECO:0000256" key="2">
    <source>
        <dbReference type="PIRNR" id="PIRNR016661"/>
    </source>
</evidence>
<keyword evidence="3" id="KW-0812">Transmembrane</keyword>
<keyword evidence="5" id="KW-1185">Reference proteome</keyword>
<name>A0A238ZXG3_9ACTN</name>
<proteinExistence type="inferred from homology"/>
<feature type="transmembrane region" description="Helical" evidence="3">
    <location>
        <begin position="174"/>
        <end position="191"/>
    </location>
</feature>
<dbReference type="RefSeq" id="WP_089294563.1">
    <property type="nucleotide sequence ID" value="NZ_BOMU01000087.1"/>
</dbReference>
<dbReference type="PANTHER" id="PTHR34295:SF1">
    <property type="entry name" value="BIOTIN TRANSPORTER BIOY"/>
    <property type="match status" value="1"/>
</dbReference>
<evidence type="ECO:0000256" key="3">
    <source>
        <dbReference type="SAM" id="Phobius"/>
    </source>
</evidence>
<evidence type="ECO:0000313" key="5">
    <source>
        <dbReference type="Proteomes" id="UP000198415"/>
    </source>
</evidence>
<evidence type="ECO:0000313" key="4">
    <source>
        <dbReference type="EMBL" id="SNR87959.1"/>
    </source>
</evidence>
<gene>
    <name evidence="4" type="ORF">SAMN06264365_106381</name>
</gene>
<dbReference type="Pfam" id="PF02632">
    <property type="entry name" value="BioY"/>
    <property type="match status" value="1"/>
</dbReference>
<dbReference type="InterPro" id="IPR003784">
    <property type="entry name" value="BioY"/>
</dbReference>
<dbReference type="PIRSF" id="PIRSF016661">
    <property type="entry name" value="BioY"/>
    <property type="match status" value="1"/>
</dbReference>
<comment type="subcellular location">
    <subcellularLocation>
        <location evidence="2">Cell membrane</location>
        <topology evidence="2">Multi-pass membrane protein</topology>
    </subcellularLocation>
</comment>
<dbReference type="GO" id="GO:0015225">
    <property type="term" value="F:biotin transmembrane transporter activity"/>
    <property type="evidence" value="ECO:0007669"/>
    <property type="project" value="UniProtKB-UniRule"/>
</dbReference>
<protein>
    <recommendedName>
        <fullName evidence="2">Biotin transporter</fullName>
    </recommendedName>
</protein>
<keyword evidence="2" id="KW-1003">Cell membrane</keyword>
<dbReference type="GO" id="GO:0005886">
    <property type="term" value="C:plasma membrane"/>
    <property type="evidence" value="ECO:0007669"/>
    <property type="project" value="UniProtKB-SubCell"/>
</dbReference>
<dbReference type="Gene3D" id="1.10.1760.20">
    <property type="match status" value="1"/>
</dbReference>
<organism evidence="4 5">
    <name type="scientific">Actinoplanes regularis</name>
    <dbReference type="NCBI Taxonomy" id="52697"/>
    <lineage>
        <taxon>Bacteria</taxon>
        <taxon>Bacillati</taxon>
        <taxon>Actinomycetota</taxon>
        <taxon>Actinomycetes</taxon>
        <taxon>Micromonosporales</taxon>
        <taxon>Micromonosporaceae</taxon>
        <taxon>Actinoplanes</taxon>
    </lineage>
</organism>
<keyword evidence="3" id="KW-1133">Transmembrane helix</keyword>